<dbReference type="GO" id="GO:0000105">
    <property type="term" value="P:L-histidine biosynthetic process"/>
    <property type="evidence" value="ECO:0007669"/>
    <property type="project" value="UniProtKB-UniRule"/>
</dbReference>
<dbReference type="InterPro" id="IPR016195">
    <property type="entry name" value="Pol/histidinol_Pase-like"/>
</dbReference>
<dbReference type="GeneID" id="78287430"/>
<organism evidence="10 11">
    <name type="scientific">Thomasclavelia cocleata</name>
    <dbReference type="NCBI Taxonomy" id="69824"/>
    <lineage>
        <taxon>Bacteria</taxon>
        <taxon>Bacillati</taxon>
        <taxon>Bacillota</taxon>
        <taxon>Erysipelotrichia</taxon>
        <taxon>Erysipelotrichales</taxon>
        <taxon>Coprobacillaceae</taxon>
        <taxon>Thomasclavelia</taxon>
    </lineage>
</organism>
<evidence type="ECO:0000313" key="10">
    <source>
        <dbReference type="EMBL" id="GFI41951.1"/>
    </source>
</evidence>
<name>A0A829ZBZ3_9FIRM</name>
<dbReference type="UniPathway" id="UPA00031">
    <property type="reaction ID" value="UER00013"/>
</dbReference>
<evidence type="ECO:0000256" key="1">
    <source>
        <dbReference type="ARBA" id="ARBA00004970"/>
    </source>
</evidence>
<feature type="domain" description="PHP" evidence="9">
    <location>
        <begin position="6"/>
        <end position="216"/>
    </location>
</feature>
<dbReference type="RefSeq" id="WP_228762457.1">
    <property type="nucleotide sequence ID" value="NZ_BLMI01000251.1"/>
</dbReference>
<keyword evidence="4 8" id="KW-0028">Amino-acid biosynthesis</keyword>
<evidence type="ECO:0000256" key="4">
    <source>
        <dbReference type="ARBA" id="ARBA00022605"/>
    </source>
</evidence>
<sequence>MMKTNFHTHTFRCGHAIGNEEEMVKSAIKNDILELGFSDHIPLPYYRLHILKGLPYTLKELRAFLVAIKTIFTNGPAMRMPYCNKKEHLDKVKKVKEKYKEKIKIYQGFEAEYFENYLQYYQNLLDSGEVDYLILGNHFNKYSIHTRYYGKLNITNEEIIKYKNDLIKAMDSNLFSYIAHPDLFMTGKVYFDEFCENITREICLKALKSDIPLEINGGGIRRGLRKVGDEKLYPYPNAHFFEIAGKMGCKVILGIDAHSPEDFNKEIYEDLYKFAKKYHLNIVDKFEFKKGKKETN</sequence>
<dbReference type="SUPFAM" id="SSF89550">
    <property type="entry name" value="PHP domain-like"/>
    <property type="match status" value="1"/>
</dbReference>
<evidence type="ECO:0000256" key="6">
    <source>
        <dbReference type="ARBA" id="ARBA00023102"/>
    </source>
</evidence>
<keyword evidence="5 8" id="KW-0378">Hydrolase</keyword>
<dbReference type="Proteomes" id="UP000490821">
    <property type="component" value="Unassembled WGS sequence"/>
</dbReference>
<comment type="similarity">
    <text evidence="2 8">Belongs to the PHP hydrolase family. HisK subfamily.</text>
</comment>
<dbReference type="Gene3D" id="3.20.20.140">
    <property type="entry name" value="Metal-dependent hydrolases"/>
    <property type="match status" value="1"/>
</dbReference>
<evidence type="ECO:0000256" key="8">
    <source>
        <dbReference type="RuleBase" id="RU366003"/>
    </source>
</evidence>
<dbReference type="EC" id="3.1.3.15" evidence="3 8"/>
<evidence type="ECO:0000256" key="2">
    <source>
        <dbReference type="ARBA" id="ARBA00009152"/>
    </source>
</evidence>
<dbReference type="PANTHER" id="PTHR21039:SF0">
    <property type="entry name" value="HISTIDINOL-PHOSPHATASE"/>
    <property type="match status" value="1"/>
</dbReference>
<evidence type="ECO:0000259" key="9">
    <source>
        <dbReference type="Pfam" id="PF02811"/>
    </source>
</evidence>
<dbReference type="GO" id="GO:0004401">
    <property type="term" value="F:histidinol-phosphatase activity"/>
    <property type="evidence" value="ECO:0007669"/>
    <property type="project" value="UniProtKB-UniRule"/>
</dbReference>
<comment type="catalytic activity">
    <reaction evidence="7 8">
        <text>L-histidinol phosphate + H2O = L-histidinol + phosphate</text>
        <dbReference type="Rhea" id="RHEA:14465"/>
        <dbReference type="ChEBI" id="CHEBI:15377"/>
        <dbReference type="ChEBI" id="CHEBI:43474"/>
        <dbReference type="ChEBI" id="CHEBI:57699"/>
        <dbReference type="ChEBI" id="CHEBI:57980"/>
        <dbReference type="EC" id="3.1.3.15"/>
    </reaction>
</comment>
<evidence type="ECO:0000313" key="11">
    <source>
        <dbReference type="Proteomes" id="UP000490821"/>
    </source>
</evidence>
<evidence type="ECO:0000256" key="5">
    <source>
        <dbReference type="ARBA" id="ARBA00022801"/>
    </source>
</evidence>
<keyword evidence="6 8" id="KW-0368">Histidine biosynthesis</keyword>
<dbReference type="AlphaFoldDB" id="A0A829ZBZ3"/>
<evidence type="ECO:0000256" key="3">
    <source>
        <dbReference type="ARBA" id="ARBA00013085"/>
    </source>
</evidence>
<dbReference type="InterPro" id="IPR004013">
    <property type="entry name" value="PHP_dom"/>
</dbReference>
<evidence type="ECO:0000256" key="7">
    <source>
        <dbReference type="ARBA" id="ARBA00049158"/>
    </source>
</evidence>
<comment type="pathway">
    <text evidence="1 8">Amino-acid biosynthesis; L-histidine biosynthesis; L-histidine from 5-phospho-alpha-D-ribose 1-diphosphate: step 8/9.</text>
</comment>
<accession>A0A829ZBZ3</accession>
<dbReference type="InterPro" id="IPR010140">
    <property type="entry name" value="Histidinol_P_phosphatase_HisJ"/>
</dbReference>
<dbReference type="GO" id="GO:0005737">
    <property type="term" value="C:cytoplasm"/>
    <property type="evidence" value="ECO:0007669"/>
    <property type="project" value="TreeGrafter"/>
</dbReference>
<protein>
    <recommendedName>
        <fullName evidence="3 8">Histidinol-phosphatase</fullName>
        <shortName evidence="8">HolPase</shortName>
        <ecNumber evidence="3 8">3.1.3.15</ecNumber>
    </recommendedName>
</protein>
<dbReference type="Pfam" id="PF02811">
    <property type="entry name" value="PHP"/>
    <property type="match status" value="1"/>
</dbReference>
<comment type="caution">
    <text evidence="10">The sequence shown here is derived from an EMBL/GenBank/DDBJ whole genome shotgun (WGS) entry which is preliminary data.</text>
</comment>
<gene>
    <name evidence="10" type="ORF">IMSAGC017_01997</name>
</gene>
<dbReference type="PANTHER" id="PTHR21039">
    <property type="entry name" value="HISTIDINOL PHOSPHATASE-RELATED"/>
    <property type="match status" value="1"/>
</dbReference>
<reference evidence="10 11" key="1">
    <citation type="journal article" date="2020" name="Microbiome">
        <title>Single-cell genomics of uncultured bacteria reveals dietary fiber responders in the mouse gut microbiota.</title>
        <authorList>
            <person name="Chijiiwa R."/>
            <person name="Hosokawa M."/>
            <person name="Kogawa M."/>
            <person name="Nishikawa Y."/>
            <person name="Ide K."/>
            <person name="Sakanashi C."/>
            <person name="Takahashi K."/>
            <person name="Takeyama H."/>
        </authorList>
    </citation>
    <scope>NUCLEOTIDE SEQUENCE [LARGE SCALE GENOMIC DNA]</scope>
    <source>
        <strain evidence="10">IMSAGC_017</strain>
    </source>
</reference>
<dbReference type="EMBL" id="BLMI01000251">
    <property type="protein sequence ID" value="GFI41951.1"/>
    <property type="molecule type" value="Genomic_DNA"/>
</dbReference>
<proteinExistence type="inferred from homology"/>